<evidence type="ECO:0000313" key="3">
    <source>
        <dbReference type="EMBL" id="KAF3340637.1"/>
    </source>
</evidence>
<keyword evidence="4" id="KW-1185">Reference proteome</keyword>
<feature type="domain" description="Disease resistance R13L4/SHOC-2-like LRR" evidence="2">
    <location>
        <begin position="74"/>
        <end position="382"/>
    </location>
</feature>
<gene>
    <name evidence="3" type="ORF">FCM35_KLT09481</name>
</gene>
<dbReference type="Pfam" id="PF23598">
    <property type="entry name" value="LRR_14"/>
    <property type="match status" value="1"/>
</dbReference>
<dbReference type="EMBL" id="SWLB01000002">
    <property type="protein sequence ID" value="KAF3340637.1"/>
    <property type="molecule type" value="Genomic_DNA"/>
</dbReference>
<dbReference type="InterPro" id="IPR032675">
    <property type="entry name" value="LRR_dom_sf"/>
</dbReference>
<accession>A0A833RGP6</accession>
<evidence type="ECO:0000256" key="1">
    <source>
        <dbReference type="ARBA" id="ARBA00022737"/>
    </source>
</evidence>
<dbReference type="InterPro" id="IPR055414">
    <property type="entry name" value="LRR_R13L4/SHOC2-like"/>
</dbReference>
<proteinExistence type="predicted"/>
<protein>
    <submittedName>
        <fullName evidence="3">Disease resistance protein RPH8A</fullName>
    </submittedName>
</protein>
<evidence type="ECO:0000313" key="4">
    <source>
        <dbReference type="Proteomes" id="UP000623129"/>
    </source>
</evidence>
<keyword evidence="1" id="KW-0677">Repeat</keyword>
<dbReference type="Gene3D" id="3.80.10.10">
    <property type="entry name" value="Ribonuclease Inhibitor"/>
    <property type="match status" value="2"/>
</dbReference>
<dbReference type="PANTHER" id="PTHR47186">
    <property type="entry name" value="LEUCINE-RICH REPEAT-CONTAINING PROTEIN 57"/>
    <property type="match status" value="1"/>
</dbReference>
<reference evidence="3" key="1">
    <citation type="submission" date="2020-01" db="EMBL/GenBank/DDBJ databases">
        <title>Genome sequence of Kobresia littledalei, the first chromosome-level genome in the family Cyperaceae.</title>
        <authorList>
            <person name="Qu G."/>
        </authorList>
    </citation>
    <scope>NUCLEOTIDE SEQUENCE</scope>
    <source>
        <strain evidence="3">C.B.Clarke</strain>
        <tissue evidence="3">Leaf</tissue>
    </source>
</reference>
<organism evidence="3 4">
    <name type="scientific">Carex littledalei</name>
    <dbReference type="NCBI Taxonomy" id="544730"/>
    <lineage>
        <taxon>Eukaryota</taxon>
        <taxon>Viridiplantae</taxon>
        <taxon>Streptophyta</taxon>
        <taxon>Embryophyta</taxon>
        <taxon>Tracheophyta</taxon>
        <taxon>Spermatophyta</taxon>
        <taxon>Magnoliopsida</taxon>
        <taxon>Liliopsida</taxon>
        <taxon>Poales</taxon>
        <taxon>Cyperaceae</taxon>
        <taxon>Cyperoideae</taxon>
        <taxon>Cariceae</taxon>
        <taxon>Carex</taxon>
        <taxon>Carex subgen. Euthyceras</taxon>
    </lineage>
</organism>
<dbReference type="PANTHER" id="PTHR47186:SF50">
    <property type="entry name" value="FBD DOMAIN-CONTAINING PROTEIN"/>
    <property type="match status" value="1"/>
</dbReference>
<comment type="caution">
    <text evidence="3">The sequence shown here is derived from an EMBL/GenBank/DDBJ whole genome shotgun (WGS) entry which is preliminary data.</text>
</comment>
<name>A0A833RGP6_9POAL</name>
<dbReference type="Proteomes" id="UP000623129">
    <property type="component" value="Unassembled WGS sequence"/>
</dbReference>
<evidence type="ECO:0000259" key="2">
    <source>
        <dbReference type="Pfam" id="PF23598"/>
    </source>
</evidence>
<dbReference type="SUPFAM" id="SSF52058">
    <property type="entry name" value="L domain-like"/>
    <property type="match status" value="1"/>
</dbReference>
<dbReference type="OrthoDB" id="672665at2759"/>
<dbReference type="AlphaFoldDB" id="A0A833RGP6"/>
<sequence length="410" mass="47441">MVQVTSRSEDGSIKYCRIHDLLRDLALQKAKEDNFLIVYSHPDDQHNLCMARRVAVHNSDCDKLVMSQNLRTLLCFRTNCMPNCSKQKLLKVVNLDLDYGTKIELGMIEGLTQLRYLNLGSEVVSHENRSLGEVIGNMKFLQTVSSINGDDLKVLPWHKELRHVTGFCVELPSSAKITNLQTLNWVRSDESWETELPHVPNLRTLDLIHKSSSWGVAGAFLSTLNHLISLDLTSHSCLPFNGKLDMRDFPFYLNLQSLELYSESKEWIEMPIDMPPHLTHLRIWKLKFRQDIMPALEKLQYLKELRLYSVDTNEKMCCSAKGFCQLEVLTIRENFYLKDWEIEEGAMPILKELEIVMTPHLRVPQGLRHLTNLQQFLWDVLFLRDLSDDDRAAKANEIRNLCKHVPLVSI</sequence>